<evidence type="ECO:0000313" key="2">
    <source>
        <dbReference type="Proteomes" id="UP001732700"/>
    </source>
</evidence>
<evidence type="ECO:0000313" key="1">
    <source>
        <dbReference type="EnsemblPlants" id="AVESA.00010b.r2.2DG0397100.1.CDS"/>
    </source>
</evidence>
<accession>A0ACD5VA15</accession>
<sequence length="525" mass="57929">MKAGRNLVSGGAAAAWLLGLVLVLVVLQTDFLQQITHFTVASITHVSDEMAYKVSSSVSEITRKQQQQLVEVAKSKAPVGMPNTTDSVADAPPSLTSSDEIGSHVVDGIKDLKHENEFLAMDGQIDGSMQNSDVAAPRSKLTCNFSSRHMDICAMEGDIRMHGKSATVYVLAASNDSYWPENGTVTIRPFPRKHEVSTMAKVQEVTIRSSAPVGTTPPRCTVTHDVPAVVFSTGPDSGNFFHGMSDMVIPLYITTREYNGRVQLVVIDYNHKWISRYRDVLAALSIYPVINLDIDNAVRCFPSVHVGIEYHDTLGINPALSRNGYTMMDFLGFLRSVYSLKRPWVTPVNLSFGQRPRLVMILRGYSRVLTNEAEAITAATEVGFEVVAAGPEVVKDITQFAQVVNTCDVIVGVHGAGLTNMVFLPHNGTVMQIIPWGEMKWPCWATFGYPSPGMGLRYVEYEATAEETTLKDVYPKDHAVFADPLSLHKSFDDMYKYFLDGQNVTLDIDRFTGDIKKIYQSITIT</sequence>
<proteinExistence type="predicted"/>
<reference evidence="1" key="1">
    <citation type="submission" date="2021-05" db="EMBL/GenBank/DDBJ databases">
        <authorList>
            <person name="Scholz U."/>
            <person name="Mascher M."/>
            <person name="Fiebig A."/>
        </authorList>
    </citation>
    <scope>NUCLEOTIDE SEQUENCE [LARGE SCALE GENOMIC DNA]</scope>
</reference>
<name>A0ACD5VA15_AVESA</name>
<keyword evidence="2" id="KW-1185">Reference proteome</keyword>
<reference evidence="1" key="2">
    <citation type="submission" date="2025-09" db="UniProtKB">
        <authorList>
            <consortium name="EnsemblPlants"/>
        </authorList>
    </citation>
    <scope>IDENTIFICATION</scope>
</reference>
<dbReference type="Proteomes" id="UP001732700">
    <property type="component" value="Chromosome 2D"/>
</dbReference>
<organism evidence="1 2">
    <name type="scientific">Avena sativa</name>
    <name type="common">Oat</name>
    <dbReference type="NCBI Taxonomy" id="4498"/>
    <lineage>
        <taxon>Eukaryota</taxon>
        <taxon>Viridiplantae</taxon>
        <taxon>Streptophyta</taxon>
        <taxon>Embryophyta</taxon>
        <taxon>Tracheophyta</taxon>
        <taxon>Spermatophyta</taxon>
        <taxon>Magnoliopsida</taxon>
        <taxon>Liliopsida</taxon>
        <taxon>Poales</taxon>
        <taxon>Poaceae</taxon>
        <taxon>BOP clade</taxon>
        <taxon>Pooideae</taxon>
        <taxon>Poodae</taxon>
        <taxon>Poeae</taxon>
        <taxon>Poeae Chloroplast Group 1 (Aveneae type)</taxon>
        <taxon>Aveninae</taxon>
        <taxon>Avena</taxon>
    </lineage>
</organism>
<protein>
    <submittedName>
        <fullName evidence="1">Uncharacterized protein</fullName>
    </submittedName>
</protein>
<dbReference type="EnsemblPlants" id="AVESA.00010b.r2.2DG0397100.1">
    <property type="protein sequence ID" value="AVESA.00010b.r2.2DG0397100.1.CDS"/>
    <property type="gene ID" value="AVESA.00010b.r2.2DG0397100"/>
</dbReference>